<keyword evidence="7 10" id="KW-0460">Magnesium</keyword>
<feature type="binding site" evidence="11">
    <location>
        <position position="173"/>
    </location>
    <ligand>
        <name>Mg(2+)</name>
        <dbReference type="ChEBI" id="CHEBI:18420"/>
    </ligand>
</feature>
<comment type="similarity">
    <text evidence="10">Belongs to the ApbE family.</text>
</comment>
<organism evidence="12 13">
    <name type="scientific">Massilia aurea</name>
    <dbReference type="NCBI Taxonomy" id="373040"/>
    <lineage>
        <taxon>Bacteria</taxon>
        <taxon>Pseudomonadati</taxon>
        <taxon>Pseudomonadota</taxon>
        <taxon>Betaproteobacteria</taxon>
        <taxon>Burkholderiales</taxon>
        <taxon>Oxalobacteraceae</taxon>
        <taxon>Telluria group</taxon>
        <taxon>Massilia</taxon>
    </lineage>
</organism>
<evidence type="ECO:0000313" key="13">
    <source>
        <dbReference type="Proteomes" id="UP000283254"/>
    </source>
</evidence>
<dbReference type="EMBL" id="JSAB01000012">
    <property type="protein sequence ID" value="RNF32474.1"/>
    <property type="molecule type" value="Genomic_DNA"/>
</dbReference>
<evidence type="ECO:0000256" key="2">
    <source>
        <dbReference type="ARBA" id="ARBA00016337"/>
    </source>
</evidence>
<evidence type="ECO:0000313" key="12">
    <source>
        <dbReference type="EMBL" id="RNF32474.1"/>
    </source>
</evidence>
<feature type="binding site" evidence="11">
    <location>
        <position position="288"/>
    </location>
    <ligand>
        <name>Mg(2+)</name>
        <dbReference type="ChEBI" id="CHEBI:18420"/>
    </ligand>
</feature>
<evidence type="ECO:0000256" key="8">
    <source>
        <dbReference type="ARBA" id="ARBA00031306"/>
    </source>
</evidence>
<keyword evidence="4 10" id="KW-0808">Transferase</keyword>
<accession>A0A422QR47</accession>
<dbReference type="Gene3D" id="3.10.520.10">
    <property type="entry name" value="ApbE-like domains"/>
    <property type="match status" value="1"/>
</dbReference>
<dbReference type="RefSeq" id="WP_183407305.1">
    <property type="nucleotide sequence ID" value="NZ_JSAB01000012.1"/>
</dbReference>
<evidence type="ECO:0000256" key="4">
    <source>
        <dbReference type="ARBA" id="ARBA00022679"/>
    </source>
</evidence>
<dbReference type="EC" id="2.7.1.180" evidence="1 10"/>
<evidence type="ECO:0000256" key="3">
    <source>
        <dbReference type="ARBA" id="ARBA00022630"/>
    </source>
</evidence>
<protein>
    <recommendedName>
        <fullName evidence="2 10">FAD:protein FMN transferase</fullName>
        <ecNumber evidence="1 10">2.7.1.180</ecNumber>
    </recommendedName>
    <alternativeName>
        <fullName evidence="8 10">Flavin transferase</fullName>
    </alternativeName>
</protein>
<dbReference type="AlphaFoldDB" id="A0A422QR47"/>
<dbReference type="Proteomes" id="UP000283254">
    <property type="component" value="Unassembled WGS sequence"/>
</dbReference>
<keyword evidence="5 10" id="KW-0479">Metal-binding</keyword>
<evidence type="ECO:0000256" key="1">
    <source>
        <dbReference type="ARBA" id="ARBA00011955"/>
    </source>
</evidence>
<dbReference type="GO" id="GO:0016740">
    <property type="term" value="F:transferase activity"/>
    <property type="evidence" value="ECO:0007669"/>
    <property type="project" value="UniProtKB-UniRule"/>
</dbReference>
<keyword evidence="6 10" id="KW-0274">FAD</keyword>
<comment type="caution">
    <text evidence="12">The sequence shown here is derived from an EMBL/GenBank/DDBJ whole genome shotgun (WGS) entry which is preliminary data.</text>
</comment>
<reference evidence="12" key="1">
    <citation type="submission" date="2014-10" db="EMBL/GenBank/DDBJ databases">
        <title>Massilia sp. genome.</title>
        <authorList>
            <person name="Xu B."/>
            <person name="Dai L."/>
            <person name="Huang Z."/>
        </authorList>
    </citation>
    <scope>NUCLEOTIDE SEQUENCE [LARGE SCALE GENOMIC DNA]</scope>
    <source>
        <strain evidence="12">CFS-1</strain>
    </source>
</reference>
<name>A0A422QR47_9BURK</name>
<proteinExistence type="inferred from homology"/>
<dbReference type="SUPFAM" id="SSF143631">
    <property type="entry name" value="ApbE-like"/>
    <property type="match status" value="1"/>
</dbReference>
<dbReference type="Pfam" id="PF02424">
    <property type="entry name" value="ApbE"/>
    <property type="match status" value="1"/>
</dbReference>
<dbReference type="PIRSF" id="PIRSF006268">
    <property type="entry name" value="ApbE"/>
    <property type="match status" value="1"/>
</dbReference>
<evidence type="ECO:0000256" key="9">
    <source>
        <dbReference type="ARBA" id="ARBA00048540"/>
    </source>
</evidence>
<dbReference type="PANTHER" id="PTHR30040:SF2">
    <property type="entry name" value="FAD:PROTEIN FMN TRANSFERASE"/>
    <property type="match status" value="1"/>
</dbReference>
<gene>
    <name evidence="12" type="ORF">NM04_01570</name>
</gene>
<sequence length="336" mass="35393">MRDVLVPLEVDMALPPGGSTLYTTAGTSMGTGWSARLMLPPGADGAALTLALQRELDEIVAQMSHWEPDSLLSRYNHAQAGSWHALPPHFFEVADYALRVHEDSGGAYDPAGGQLVNLWGFGATRRYDQAGFYAPDAAAIGAVLAQRGASQPVLDRAARRLLQPGGALLDFSSVAKGYAVDCMARCLEQRSVRHYVVEAGGELRGAGAKASGEPWWVEIEGVPDADAATTQAVVALHGLAIATSGDYRRYFQHGARRAAHTLDPRSGYPVANGVASVTVLAPTCMAADALSTALTVLGPDDGLAFAEARGIAARFLVRAPGGLVDTMSSNWRALLQ</sequence>
<keyword evidence="13" id="KW-1185">Reference proteome</keyword>
<evidence type="ECO:0000256" key="6">
    <source>
        <dbReference type="ARBA" id="ARBA00022827"/>
    </source>
</evidence>
<evidence type="ECO:0000256" key="7">
    <source>
        <dbReference type="ARBA" id="ARBA00022842"/>
    </source>
</evidence>
<comment type="catalytic activity">
    <reaction evidence="9 10">
        <text>L-threonyl-[protein] + FAD = FMN-L-threonyl-[protein] + AMP + H(+)</text>
        <dbReference type="Rhea" id="RHEA:36847"/>
        <dbReference type="Rhea" id="RHEA-COMP:11060"/>
        <dbReference type="Rhea" id="RHEA-COMP:11061"/>
        <dbReference type="ChEBI" id="CHEBI:15378"/>
        <dbReference type="ChEBI" id="CHEBI:30013"/>
        <dbReference type="ChEBI" id="CHEBI:57692"/>
        <dbReference type="ChEBI" id="CHEBI:74257"/>
        <dbReference type="ChEBI" id="CHEBI:456215"/>
        <dbReference type="EC" id="2.7.1.180"/>
    </reaction>
</comment>
<feature type="binding site" evidence="11">
    <location>
        <position position="292"/>
    </location>
    <ligand>
        <name>Mg(2+)</name>
        <dbReference type="ChEBI" id="CHEBI:18420"/>
    </ligand>
</feature>
<evidence type="ECO:0000256" key="5">
    <source>
        <dbReference type="ARBA" id="ARBA00022723"/>
    </source>
</evidence>
<dbReference type="InterPro" id="IPR003374">
    <property type="entry name" value="ApbE-like_sf"/>
</dbReference>
<evidence type="ECO:0000256" key="11">
    <source>
        <dbReference type="PIRSR" id="PIRSR006268-2"/>
    </source>
</evidence>
<dbReference type="PANTHER" id="PTHR30040">
    <property type="entry name" value="THIAMINE BIOSYNTHESIS LIPOPROTEIN APBE"/>
    <property type="match status" value="1"/>
</dbReference>
<dbReference type="InterPro" id="IPR024932">
    <property type="entry name" value="ApbE"/>
</dbReference>
<keyword evidence="3 10" id="KW-0285">Flavoprotein</keyword>
<comment type="cofactor">
    <cofactor evidence="11">
        <name>Mg(2+)</name>
        <dbReference type="ChEBI" id="CHEBI:18420"/>
    </cofactor>
    <cofactor evidence="11">
        <name>Mn(2+)</name>
        <dbReference type="ChEBI" id="CHEBI:29035"/>
    </cofactor>
    <text evidence="11">Magnesium. Can also use manganese.</text>
</comment>
<dbReference type="GO" id="GO:0046872">
    <property type="term" value="F:metal ion binding"/>
    <property type="evidence" value="ECO:0007669"/>
    <property type="project" value="UniProtKB-UniRule"/>
</dbReference>
<evidence type="ECO:0000256" key="10">
    <source>
        <dbReference type="PIRNR" id="PIRNR006268"/>
    </source>
</evidence>